<gene>
    <name evidence="2" type="ORF">EX895_001474</name>
</gene>
<keyword evidence="1" id="KW-0732">Signal</keyword>
<evidence type="ECO:0000313" key="3">
    <source>
        <dbReference type="Proteomes" id="UP000306050"/>
    </source>
</evidence>
<dbReference type="RefSeq" id="XP_029741674.1">
    <property type="nucleotide sequence ID" value="XM_029882073.1"/>
</dbReference>
<dbReference type="OrthoDB" id="2547633at2759"/>
<dbReference type="GeneID" id="40724369"/>
<dbReference type="Proteomes" id="UP000306050">
    <property type="component" value="Chromosome SGRAM_11"/>
</dbReference>
<feature type="chain" id="PRO_5020192092" description="DUF885 domain-containing protein" evidence="1">
    <location>
        <begin position="25"/>
        <end position="162"/>
    </location>
</feature>
<evidence type="ECO:0000256" key="1">
    <source>
        <dbReference type="SAM" id="SignalP"/>
    </source>
</evidence>
<dbReference type="KEGG" id="sgra:EX895_001474"/>
<reference evidence="2 3" key="1">
    <citation type="submission" date="2019-05" db="EMBL/GenBank/DDBJ databases">
        <title>Sporisorium graminicola CBS 10092 draft sequencing and annotation.</title>
        <authorList>
            <person name="Solano-Gonzalez S."/>
            <person name="Caddick M.X."/>
            <person name="Darby A."/>
        </authorList>
    </citation>
    <scope>NUCLEOTIDE SEQUENCE [LARGE SCALE GENOMIC DNA]</scope>
    <source>
        <strain evidence="2 3">CBS 10092</strain>
    </source>
</reference>
<accession>A0A4V6EUH6</accession>
<protein>
    <recommendedName>
        <fullName evidence="4">DUF885 domain-containing protein</fullName>
    </recommendedName>
</protein>
<keyword evidence="3" id="KW-1185">Reference proteome</keyword>
<sequence>MQIISASRRTTVPIIAFCLLSISAAPIPVRYGSLTSDRPETADWWQIYEQTHFPRQPPAAPVVYARPTRELVQALEPFRERLVQLEYLKRRVLANSEASRYLTPMQRSTLTQPFHKWDHQALTDTVDRFNIFQRLNEEKAFVAQVESVLYGVAKHLPDVSLR</sequence>
<comment type="caution">
    <text evidence="2">The sequence shown here is derived from an EMBL/GenBank/DDBJ whole genome shotgun (WGS) entry which is preliminary data.</text>
</comment>
<name>A0A4V6EUH6_9BASI</name>
<dbReference type="EMBL" id="SRRM01000004">
    <property type="protein sequence ID" value="TKY89689.1"/>
    <property type="molecule type" value="Genomic_DNA"/>
</dbReference>
<feature type="signal peptide" evidence="1">
    <location>
        <begin position="1"/>
        <end position="24"/>
    </location>
</feature>
<proteinExistence type="predicted"/>
<dbReference type="AlphaFoldDB" id="A0A4V6EUH6"/>
<evidence type="ECO:0008006" key="4">
    <source>
        <dbReference type="Google" id="ProtNLM"/>
    </source>
</evidence>
<evidence type="ECO:0000313" key="2">
    <source>
        <dbReference type="EMBL" id="TKY89689.1"/>
    </source>
</evidence>
<organism evidence="2 3">
    <name type="scientific">Sporisorium graminicola</name>
    <dbReference type="NCBI Taxonomy" id="280036"/>
    <lineage>
        <taxon>Eukaryota</taxon>
        <taxon>Fungi</taxon>
        <taxon>Dikarya</taxon>
        <taxon>Basidiomycota</taxon>
        <taxon>Ustilaginomycotina</taxon>
        <taxon>Ustilaginomycetes</taxon>
        <taxon>Ustilaginales</taxon>
        <taxon>Ustilaginaceae</taxon>
        <taxon>Sporisorium</taxon>
    </lineage>
</organism>